<evidence type="ECO:0000256" key="1">
    <source>
        <dbReference type="SAM" id="MobiDB-lite"/>
    </source>
</evidence>
<sequence>MSRGPSDPFRAATSSRFDENPSSPDNSWFSSNGWNQGMRDLGLESIGAQLSLLGKQVASSLNSILPTDLNPFAFDEEDYDDDELAAAAAMKAKQDEREKASAAVAASAARKLNNRRGGPRSPGGRFTTDEEEEEEEEEDTDKLN</sequence>
<feature type="region of interest" description="Disordered" evidence="1">
    <location>
        <begin position="90"/>
        <end position="144"/>
    </location>
</feature>
<organism evidence="2 3">
    <name type="scientific">Chlorella vulgaris</name>
    <name type="common">Green alga</name>
    <dbReference type="NCBI Taxonomy" id="3077"/>
    <lineage>
        <taxon>Eukaryota</taxon>
        <taxon>Viridiplantae</taxon>
        <taxon>Chlorophyta</taxon>
        <taxon>core chlorophytes</taxon>
        <taxon>Trebouxiophyceae</taxon>
        <taxon>Chlorellales</taxon>
        <taxon>Chlorellaceae</taxon>
        <taxon>Chlorella clade</taxon>
        <taxon>Chlorella</taxon>
    </lineage>
</organism>
<accession>A0A9D4Z1B3</accession>
<evidence type="ECO:0000313" key="3">
    <source>
        <dbReference type="Proteomes" id="UP001055712"/>
    </source>
</evidence>
<dbReference type="Proteomes" id="UP001055712">
    <property type="component" value="Unassembled WGS sequence"/>
</dbReference>
<dbReference type="OrthoDB" id="515243at2759"/>
<dbReference type="AlphaFoldDB" id="A0A9D4Z1B3"/>
<feature type="compositionally biased region" description="Polar residues" evidence="1">
    <location>
        <begin position="12"/>
        <end position="34"/>
    </location>
</feature>
<reference evidence="2" key="1">
    <citation type="journal article" date="2019" name="Plant J.">
        <title>Chlorella vulgaris genome assembly and annotation reveals the molecular basis for metabolic acclimation to high light conditions.</title>
        <authorList>
            <person name="Cecchin M."/>
            <person name="Marcolungo L."/>
            <person name="Rossato M."/>
            <person name="Girolomoni L."/>
            <person name="Cosentino E."/>
            <person name="Cuine S."/>
            <person name="Li-Beisson Y."/>
            <person name="Delledonne M."/>
            <person name="Ballottari M."/>
        </authorList>
    </citation>
    <scope>NUCLEOTIDE SEQUENCE</scope>
    <source>
        <strain evidence="2">211/11P</strain>
    </source>
</reference>
<evidence type="ECO:0000313" key="2">
    <source>
        <dbReference type="EMBL" id="KAI3436783.1"/>
    </source>
</evidence>
<feature type="region of interest" description="Disordered" evidence="1">
    <location>
        <begin position="1"/>
        <end position="34"/>
    </location>
</feature>
<dbReference type="EMBL" id="SIDB01000002">
    <property type="protein sequence ID" value="KAI3436783.1"/>
    <property type="molecule type" value="Genomic_DNA"/>
</dbReference>
<name>A0A9D4Z1B3_CHLVU</name>
<proteinExistence type="predicted"/>
<protein>
    <submittedName>
        <fullName evidence="2">Uncharacterized protein</fullName>
    </submittedName>
</protein>
<gene>
    <name evidence="2" type="ORF">D9Q98_006194</name>
</gene>
<keyword evidence="3" id="KW-1185">Reference proteome</keyword>
<feature type="compositionally biased region" description="Acidic residues" evidence="1">
    <location>
        <begin position="129"/>
        <end position="144"/>
    </location>
</feature>
<comment type="caution">
    <text evidence="2">The sequence shown here is derived from an EMBL/GenBank/DDBJ whole genome shotgun (WGS) entry which is preliminary data.</text>
</comment>
<reference evidence="2" key="2">
    <citation type="submission" date="2020-11" db="EMBL/GenBank/DDBJ databases">
        <authorList>
            <person name="Cecchin M."/>
            <person name="Marcolungo L."/>
            <person name="Rossato M."/>
            <person name="Girolomoni L."/>
            <person name="Cosentino E."/>
            <person name="Cuine S."/>
            <person name="Li-Beisson Y."/>
            <person name="Delledonne M."/>
            <person name="Ballottari M."/>
        </authorList>
    </citation>
    <scope>NUCLEOTIDE SEQUENCE</scope>
    <source>
        <strain evidence="2">211/11P</strain>
        <tissue evidence="2">Whole cell</tissue>
    </source>
</reference>